<evidence type="ECO:0000313" key="3">
    <source>
        <dbReference type="Proteomes" id="UP001498421"/>
    </source>
</evidence>
<feature type="domain" description="Leucine-rich repeat" evidence="1">
    <location>
        <begin position="131"/>
        <end position="430"/>
    </location>
</feature>
<keyword evidence="3" id="KW-1185">Reference proteome</keyword>
<organism evidence="2 3">
    <name type="scientific">Neonectria magnoliae</name>
    <dbReference type="NCBI Taxonomy" id="2732573"/>
    <lineage>
        <taxon>Eukaryota</taxon>
        <taxon>Fungi</taxon>
        <taxon>Dikarya</taxon>
        <taxon>Ascomycota</taxon>
        <taxon>Pezizomycotina</taxon>
        <taxon>Sordariomycetes</taxon>
        <taxon>Hypocreomycetidae</taxon>
        <taxon>Hypocreales</taxon>
        <taxon>Nectriaceae</taxon>
        <taxon>Neonectria</taxon>
    </lineage>
</organism>
<accession>A0ABR1HA85</accession>
<comment type="caution">
    <text evidence="2">The sequence shown here is derived from an EMBL/GenBank/DDBJ whole genome shotgun (WGS) entry which is preliminary data.</text>
</comment>
<dbReference type="InterPro" id="IPR056867">
    <property type="entry name" value="LRR_15"/>
</dbReference>
<dbReference type="Pfam" id="PF24969">
    <property type="entry name" value="LRR_15"/>
    <property type="match status" value="1"/>
</dbReference>
<dbReference type="EMBL" id="JAZAVK010000178">
    <property type="protein sequence ID" value="KAK7417797.1"/>
    <property type="molecule type" value="Genomic_DNA"/>
</dbReference>
<reference evidence="2 3" key="1">
    <citation type="journal article" date="2025" name="Microbiol. Resour. Announc.">
        <title>Draft genome sequences for Neonectria magnoliae and Neonectria punicea, canker pathogens of Liriodendron tulipifera and Acer saccharum in West Virginia.</title>
        <authorList>
            <person name="Petronek H.M."/>
            <person name="Kasson M.T."/>
            <person name="Metheny A.M."/>
            <person name="Stauder C.M."/>
            <person name="Lovett B."/>
            <person name="Lynch S.C."/>
            <person name="Garnas J.R."/>
            <person name="Kasson L.R."/>
            <person name="Stajich J.E."/>
        </authorList>
    </citation>
    <scope>NUCLEOTIDE SEQUENCE [LARGE SCALE GENOMIC DNA]</scope>
    <source>
        <strain evidence="2 3">NRRL 64651</strain>
    </source>
</reference>
<evidence type="ECO:0000313" key="2">
    <source>
        <dbReference type="EMBL" id="KAK7417797.1"/>
    </source>
</evidence>
<gene>
    <name evidence="2" type="ORF">QQZ08_011493</name>
</gene>
<proteinExistence type="predicted"/>
<sequence length="533" mass="61033">MAPQTRSHSTSLLTLSPEIQASILLHLIPSSVDSIHAVLSTCKQLYEVALPLSVHTFRDIDRESLLKPSTRPSNRLKFLCYVTITKPFLAHHVKCIILEDFTTRDTDMPEATRQYYTDQDLKTYQGLIEKTTDDKTWRCEWLHDFSQGIADAELSVLLAACPNLEQLFFGEPYGPVHLLRVIEIAVKRSLQMSGQTNDTDRTKPLFNLKELFHESIEGKYGYLMWSQYAKAFQLPRLRSYECIMANGGGDSAQSFEHLPRRSSNVDSIMLRRSCITAKVVHCITGACKALRAFEYTRGVYHMYDHEMMPRDLLETLLPHANTLEYLHVNFEDDWAKNGWEEAPDHLFMGPELREMTALKKLVAGMQALTGMLDGQPEMVFTEEMPLEVENAPTLVQCVPRNLEHLEIHGCGKAILPQAREFLDFISTSNQFRNLKRVRFLFNAEKIDRGEIDLKCSSPGVQLDIVLQADENRKYDLIQGSFYGASIDNVCTRIYSRDSRERWLKFRCSDQARATVNWGVSYEPGYMPPTPEDL</sequence>
<dbReference type="Proteomes" id="UP001498421">
    <property type="component" value="Unassembled WGS sequence"/>
</dbReference>
<protein>
    <recommendedName>
        <fullName evidence="1">Leucine-rich repeat domain-containing protein</fullName>
    </recommendedName>
</protein>
<evidence type="ECO:0000259" key="1">
    <source>
        <dbReference type="Pfam" id="PF24969"/>
    </source>
</evidence>
<name>A0ABR1HA85_9HYPO</name>